<evidence type="ECO:0008006" key="3">
    <source>
        <dbReference type="Google" id="ProtNLM"/>
    </source>
</evidence>
<gene>
    <name evidence="1" type="ORF">T260_15120</name>
</gene>
<dbReference type="Pfam" id="PF11367">
    <property type="entry name" value="Tail_completion_gp17"/>
    <property type="match status" value="1"/>
</dbReference>
<comment type="caution">
    <text evidence="1">The sequence shown here is derived from an EMBL/GenBank/DDBJ whole genome shotgun (WGS) entry which is preliminary data.</text>
</comment>
<dbReference type="AlphaFoldDB" id="A0A7U9J905"/>
<organism evidence="1 2">
    <name type="scientific">Geobacillus thermopakistaniensis (strain MAS1)</name>
    <dbReference type="NCBI Taxonomy" id="1408282"/>
    <lineage>
        <taxon>Bacteria</taxon>
        <taxon>Bacillati</taxon>
        <taxon>Bacillota</taxon>
        <taxon>Bacilli</taxon>
        <taxon>Bacillales</taxon>
        <taxon>Anoxybacillaceae</taxon>
        <taxon>Geobacillus</taxon>
    </lineage>
</organism>
<evidence type="ECO:0000313" key="2">
    <source>
        <dbReference type="Proteomes" id="UP000018339"/>
    </source>
</evidence>
<dbReference type="InterPro" id="IPR021508">
    <property type="entry name" value="Gp17-like"/>
</dbReference>
<accession>A0A7U9J905</accession>
<evidence type="ECO:0000313" key="1">
    <source>
        <dbReference type="EMBL" id="ESU71108.1"/>
    </source>
</evidence>
<dbReference type="EMBL" id="AYSF01000078">
    <property type="protein sequence ID" value="ESU71108.1"/>
    <property type="molecule type" value="Genomic_DNA"/>
</dbReference>
<dbReference type="Proteomes" id="UP000018339">
    <property type="component" value="Unassembled WGS sequence"/>
</dbReference>
<name>A0A7U9J905_GEOTM</name>
<sequence>MSLNKLIIDTLKPIGVPVAFQTYSGTATTYITFFEYNQFSALNADDEEQQTAHFIQVDVWSKGDYTAIVQQVKDLMTAAGFRRTFETELYEPDTKIFHKVLRFSYVEEREE</sequence>
<reference evidence="1 2" key="1">
    <citation type="journal article" date="2014" name="Genome Announc.">
        <title>Draft Genome Sequence of Geobacillus thermopakistaniensis Strain MAS1.</title>
        <authorList>
            <person name="Siddiqui M.A."/>
            <person name="Rashid N."/>
            <person name="Ayyampalayam S."/>
            <person name="Whitman W.B."/>
        </authorList>
    </citation>
    <scope>NUCLEOTIDE SEQUENCE [LARGE SCALE GENOMIC DNA]</scope>
    <source>
        <strain evidence="1 2">MAS1</strain>
    </source>
</reference>
<dbReference type="RefSeq" id="WP_023634400.1">
    <property type="nucleotide sequence ID" value="NZ_AYSF01000078.1"/>
</dbReference>
<keyword evidence="2" id="KW-1185">Reference proteome</keyword>
<proteinExistence type="predicted"/>
<protein>
    <recommendedName>
        <fullName evidence="3">DUF3168 domain-containing protein</fullName>
    </recommendedName>
</protein>